<reference evidence="1 2" key="1">
    <citation type="submission" date="2022-02" db="EMBL/GenBank/DDBJ databases">
        <title>Genome sequence data of Kingella unionensis sp. nov. strain CICC 24913 (CCUG 75125).</title>
        <authorList>
            <person name="Xiao M."/>
        </authorList>
    </citation>
    <scope>NUCLEOTIDE SEQUENCE [LARGE SCALE GENOMIC DNA]</scope>
    <source>
        <strain evidence="1 2">CICC 24913</strain>
    </source>
</reference>
<organism evidence="1 2">
    <name type="scientific">Kingella pumchi</name>
    <dbReference type="NCBI Taxonomy" id="2779506"/>
    <lineage>
        <taxon>Bacteria</taxon>
        <taxon>Pseudomonadati</taxon>
        <taxon>Pseudomonadota</taxon>
        <taxon>Betaproteobacteria</taxon>
        <taxon>Neisseriales</taxon>
        <taxon>Neisseriaceae</taxon>
        <taxon>Kingella</taxon>
    </lineage>
</organism>
<evidence type="ECO:0000313" key="2">
    <source>
        <dbReference type="Proteomes" id="UP001298424"/>
    </source>
</evidence>
<dbReference type="Gene3D" id="3.90.660.10">
    <property type="match status" value="1"/>
</dbReference>
<evidence type="ECO:0000313" key="1">
    <source>
        <dbReference type="EMBL" id="MCG6503707.1"/>
    </source>
</evidence>
<dbReference type="InterPro" id="IPR036188">
    <property type="entry name" value="FAD/NAD-bd_sf"/>
</dbReference>
<dbReference type="InterPro" id="IPR006311">
    <property type="entry name" value="TAT_signal"/>
</dbReference>
<protein>
    <submittedName>
        <fullName evidence="1">NAD(P)-binding protein</fullName>
    </submittedName>
</protein>
<dbReference type="Pfam" id="PF13450">
    <property type="entry name" value="NAD_binding_8"/>
    <property type="match status" value="1"/>
</dbReference>
<sequence length="553" mass="60465">MPISRRRFLSNAALFAGSAAASWAGWRWLNPRPPVRVRYAGLPAGHDVRDGTFQAAPQSEHRCNTLILGSGAAALSAAWYLARHGVHDFLLAEGFERNGNNAAYLHGTLAAPSGAHYLAQPSRESAAVRLMLDDFGMVAGINAAGEPLYRDEDLVSQPDERLLLNGRWQSSLLPAQDKDSRRFFALTARLAQQYGSDGRKLFAIPVSESSADSRWRSLDSQTFAQWLAAQGYRSPALLWYLDYCCRDDYGRGIAAVSAFAGLHYFAARGHSGHTPVLTWPQGLEKLSQCLREKAGLQTLARLPEAREWTFARPASCDVSALSIAEDADGVAVLLRHNTSGRQTLVRARRVLCAMPLMAAARIIAAPQRYGFAGSRFQAAYAPWLVANFALAGFPAERGGSELAWDNVVHGSRGLGFVCATNQFIRRAPPERTLLTAYTALDMADPQSVRRRLLAASADDLLAEAAQDLLAAYGRGFWRRVEAVDICVRGHGMRVPLPGYLDDAPTLALRRHRSRIVFAHSDLSGYSVFEEAAHWGVAAAQYWLSQDQAGFQAA</sequence>
<dbReference type="Gene3D" id="3.50.50.60">
    <property type="entry name" value="FAD/NAD(P)-binding domain"/>
    <property type="match status" value="1"/>
</dbReference>
<accession>A0ABS9NMA8</accession>
<keyword evidence="2" id="KW-1185">Reference proteome</keyword>
<dbReference type="SUPFAM" id="SSF51905">
    <property type="entry name" value="FAD/NAD(P)-binding domain"/>
    <property type="match status" value="1"/>
</dbReference>
<dbReference type="PROSITE" id="PS51318">
    <property type="entry name" value="TAT"/>
    <property type="match status" value="1"/>
</dbReference>
<comment type="caution">
    <text evidence="1">The sequence shown here is derived from an EMBL/GenBank/DDBJ whole genome shotgun (WGS) entry which is preliminary data.</text>
</comment>
<dbReference type="Proteomes" id="UP001298424">
    <property type="component" value="Unassembled WGS sequence"/>
</dbReference>
<dbReference type="RefSeq" id="WP_238746259.1">
    <property type="nucleotide sequence ID" value="NZ_JAKOOW010000017.1"/>
</dbReference>
<name>A0ABS9NMA8_9NEIS</name>
<gene>
    <name evidence="1" type="ORF">MB824_04240</name>
</gene>
<proteinExistence type="predicted"/>
<dbReference type="EMBL" id="JAKOOW010000017">
    <property type="protein sequence ID" value="MCG6503707.1"/>
    <property type="molecule type" value="Genomic_DNA"/>
</dbReference>